<dbReference type="InterPro" id="IPR019734">
    <property type="entry name" value="TPR_rpt"/>
</dbReference>
<dbReference type="PROSITE" id="PS50005">
    <property type="entry name" value="TPR"/>
    <property type="match status" value="1"/>
</dbReference>
<reference evidence="1" key="1">
    <citation type="submission" date="2018-06" db="EMBL/GenBank/DDBJ databases">
        <authorList>
            <person name="Zhirakovskaya E."/>
        </authorList>
    </citation>
    <scope>NUCLEOTIDE SEQUENCE</scope>
</reference>
<evidence type="ECO:0000313" key="1">
    <source>
        <dbReference type="EMBL" id="VAX20093.1"/>
    </source>
</evidence>
<dbReference type="Gene3D" id="1.25.40.10">
    <property type="entry name" value="Tetratricopeptide repeat domain"/>
    <property type="match status" value="1"/>
</dbReference>
<feature type="non-terminal residue" evidence="1">
    <location>
        <position position="1"/>
    </location>
</feature>
<dbReference type="SUPFAM" id="SSF48452">
    <property type="entry name" value="TPR-like"/>
    <property type="match status" value="2"/>
</dbReference>
<dbReference type="Pfam" id="PF13181">
    <property type="entry name" value="TPR_8"/>
    <property type="match status" value="1"/>
</dbReference>
<name>A0A3B1C637_9ZZZZ</name>
<dbReference type="InterPro" id="IPR052943">
    <property type="entry name" value="TMTC_O-mannosyl-trnsfr"/>
</dbReference>
<dbReference type="Pfam" id="PF14559">
    <property type="entry name" value="TPR_19"/>
    <property type="match status" value="1"/>
</dbReference>
<dbReference type="AlphaFoldDB" id="A0A3B1C637"/>
<dbReference type="PANTHER" id="PTHR44809">
    <property type="match status" value="1"/>
</dbReference>
<gene>
    <name evidence="1" type="ORF">MNBD_NITROSPINAE03-265</name>
</gene>
<dbReference type="SMART" id="SM00028">
    <property type="entry name" value="TPR"/>
    <property type="match status" value="4"/>
</dbReference>
<dbReference type="EMBL" id="UOGB01000169">
    <property type="protein sequence ID" value="VAX20093.1"/>
    <property type="molecule type" value="Genomic_DNA"/>
</dbReference>
<protein>
    <submittedName>
        <fullName evidence="1">Uncharacterized protein</fullName>
    </submittedName>
</protein>
<sequence length="210" mass="23874">HKGNYIEALAVLKKGVNDFPAKENVRSLYANTLHRTGKEREALEQYIALAKNNPDIMEADNNLAFSQLNKGLLAQASANFTKTLERDPDNFRGMLGLAMVYSKLEENDKAEAECRKILDRAGDYAPAMNRLAWIYAKQGINLNKAESLSKKSLSIFNDIPEYIDTLSEINFKKGNNDEAIRLIKRAVKLIPDDPYYKRQLFKFRRAKSQG</sequence>
<proteinExistence type="predicted"/>
<dbReference type="InterPro" id="IPR011990">
    <property type="entry name" value="TPR-like_helical_dom_sf"/>
</dbReference>
<dbReference type="PANTHER" id="PTHR44809:SF1">
    <property type="entry name" value="PROTEIN O-MANNOSYL-TRANSFERASE TMTC1"/>
    <property type="match status" value="1"/>
</dbReference>
<organism evidence="1">
    <name type="scientific">hydrothermal vent metagenome</name>
    <dbReference type="NCBI Taxonomy" id="652676"/>
    <lineage>
        <taxon>unclassified sequences</taxon>
        <taxon>metagenomes</taxon>
        <taxon>ecological metagenomes</taxon>
    </lineage>
</organism>
<accession>A0A3B1C637</accession>